<dbReference type="OrthoDB" id="6108048at2759"/>
<feature type="transmembrane region" description="Helical" evidence="1">
    <location>
        <begin position="313"/>
        <end position="335"/>
    </location>
</feature>
<dbReference type="Proteomes" id="UP000507470">
    <property type="component" value="Unassembled WGS sequence"/>
</dbReference>
<keyword evidence="1" id="KW-0812">Transmembrane</keyword>
<dbReference type="CDD" id="cd12841">
    <property type="entry name" value="TM_EphA1"/>
    <property type="match status" value="1"/>
</dbReference>
<keyword evidence="5" id="KW-1185">Reference proteome</keyword>
<reference evidence="4 5" key="1">
    <citation type="submission" date="2020-06" db="EMBL/GenBank/DDBJ databases">
        <authorList>
            <person name="Li R."/>
            <person name="Bekaert M."/>
        </authorList>
    </citation>
    <scope>NUCLEOTIDE SEQUENCE [LARGE SCALE GENOMIC DNA]</scope>
    <source>
        <strain evidence="5">wild</strain>
    </source>
</reference>
<accession>A0A6J8B2L5</accession>
<name>A0A6J8B2L5_MYTCO</name>
<dbReference type="AlphaFoldDB" id="A0A6J8B2L5"/>
<feature type="chain" id="PRO_5026814717" description="DUF7042 domain-containing protein" evidence="2">
    <location>
        <begin position="24"/>
        <end position="616"/>
    </location>
</feature>
<evidence type="ECO:0000313" key="5">
    <source>
        <dbReference type="Proteomes" id="UP000507470"/>
    </source>
</evidence>
<organism evidence="4 5">
    <name type="scientific">Mytilus coruscus</name>
    <name type="common">Sea mussel</name>
    <dbReference type="NCBI Taxonomy" id="42192"/>
    <lineage>
        <taxon>Eukaryota</taxon>
        <taxon>Metazoa</taxon>
        <taxon>Spiralia</taxon>
        <taxon>Lophotrochozoa</taxon>
        <taxon>Mollusca</taxon>
        <taxon>Bivalvia</taxon>
        <taxon>Autobranchia</taxon>
        <taxon>Pteriomorphia</taxon>
        <taxon>Mytilida</taxon>
        <taxon>Mytiloidea</taxon>
        <taxon>Mytilidae</taxon>
        <taxon>Mytilinae</taxon>
        <taxon>Mytilus</taxon>
    </lineage>
</organism>
<gene>
    <name evidence="4" type="ORF">MCOR_12810</name>
</gene>
<dbReference type="EMBL" id="CACVKT020002175">
    <property type="protein sequence ID" value="CAC5376046.1"/>
    <property type="molecule type" value="Genomic_DNA"/>
</dbReference>
<evidence type="ECO:0000259" key="3">
    <source>
        <dbReference type="Pfam" id="PF23069"/>
    </source>
</evidence>
<proteinExistence type="predicted"/>
<dbReference type="Pfam" id="PF23069">
    <property type="entry name" value="DUF7042"/>
    <property type="match status" value="1"/>
</dbReference>
<keyword evidence="1" id="KW-1133">Transmembrane helix</keyword>
<dbReference type="InterPro" id="IPR055470">
    <property type="entry name" value="DUF7042"/>
</dbReference>
<keyword evidence="1" id="KW-0472">Membrane</keyword>
<feature type="signal peptide" evidence="2">
    <location>
        <begin position="1"/>
        <end position="23"/>
    </location>
</feature>
<evidence type="ECO:0000256" key="2">
    <source>
        <dbReference type="SAM" id="SignalP"/>
    </source>
</evidence>
<evidence type="ECO:0000313" key="4">
    <source>
        <dbReference type="EMBL" id="CAC5376046.1"/>
    </source>
</evidence>
<protein>
    <recommendedName>
        <fullName evidence="3">DUF7042 domain-containing protein</fullName>
    </recommendedName>
</protein>
<evidence type="ECO:0000256" key="1">
    <source>
        <dbReference type="SAM" id="Phobius"/>
    </source>
</evidence>
<keyword evidence="2" id="KW-0732">Signal</keyword>
<sequence>MLVHDVRLFYGLFLLICQSCGLCTYPSDLRGTWYDSVYGTIGFTDSSMNMQTKAFVTGFTNTNFTCQLNNGDLYVSKSVEAVTLGILGGFTVNVWICFEIKSLTTSSFYYYLRSRDQDNLNFGDVVPVATTVSTVTEADVCNTSPGVGEFHMIVNPASAKEGLSDVPVPLLGDFTYTMNFGTDSSQCGASAFWEGCSNTTIITLNNTACGSQFVGYSASGSLGCITSVQDTTSTSVYYVGVYNFDTTVNGASTKRFTCFTVEYDTNFTMVSQSPNKCSSGSSPTVLPTDGALLQLTTVTPVSPPDDPLSIAEIFAIVFSLMLIIFLALLIGICLYRRYIKKHTKKIIIIPKTLPRGAHTVFTLSDTNTMVNKEIITEPKLVVKPIRNGQPQSMELQQWKHNAEFQEPEGQLRLVTKPQPPTATIDTMKSRVATQMREETERKRNMALVIDRVKTNLDRDLRVIAVLKAKDAANKEAYSRETAASKMSQAVSVFPPKSRMSQYVHDPQAKSRTMSMRKNKITNGTIKTAVHDNSFNNSFNYDPRTSTPLSIQRPSSIDMVMSEANLSVFSVDLKHRASKTPRPQPDITVTKKVRDTKKFPTIKELSNMPGEFQNFER</sequence>
<feature type="domain" description="DUF7042" evidence="3">
    <location>
        <begin position="166"/>
        <end position="284"/>
    </location>
</feature>